<dbReference type="Proteomes" id="UP001152798">
    <property type="component" value="Chromosome 6"/>
</dbReference>
<evidence type="ECO:0000313" key="2">
    <source>
        <dbReference type="Proteomes" id="UP001152798"/>
    </source>
</evidence>
<proteinExistence type="predicted"/>
<reference evidence="1" key="1">
    <citation type="submission" date="2022-01" db="EMBL/GenBank/DDBJ databases">
        <authorList>
            <person name="King R."/>
        </authorList>
    </citation>
    <scope>NUCLEOTIDE SEQUENCE</scope>
</reference>
<gene>
    <name evidence="1" type="ORF">NEZAVI_LOCUS14260</name>
</gene>
<evidence type="ECO:0000313" key="1">
    <source>
        <dbReference type="EMBL" id="CAH1406279.1"/>
    </source>
</evidence>
<accession>A0A9P0HR31</accession>
<organism evidence="1 2">
    <name type="scientific">Nezara viridula</name>
    <name type="common">Southern green stink bug</name>
    <name type="synonym">Cimex viridulus</name>
    <dbReference type="NCBI Taxonomy" id="85310"/>
    <lineage>
        <taxon>Eukaryota</taxon>
        <taxon>Metazoa</taxon>
        <taxon>Ecdysozoa</taxon>
        <taxon>Arthropoda</taxon>
        <taxon>Hexapoda</taxon>
        <taxon>Insecta</taxon>
        <taxon>Pterygota</taxon>
        <taxon>Neoptera</taxon>
        <taxon>Paraneoptera</taxon>
        <taxon>Hemiptera</taxon>
        <taxon>Heteroptera</taxon>
        <taxon>Panheteroptera</taxon>
        <taxon>Pentatomomorpha</taxon>
        <taxon>Pentatomoidea</taxon>
        <taxon>Pentatomidae</taxon>
        <taxon>Pentatominae</taxon>
        <taxon>Nezara</taxon>
    </lineage>
</organism>
<keyword evidence="2" id="KW-1185">Reference proteome</keyword>
<dbReference type="AlphaFoldDB" id="A0A9P0HR31"/>
<name>A0A9P0HR31_NEZVI</name>
<dbReference type="EMBL" id="OV725082">
    <property type="protein sequence ID" value="CAH1406279.1"/>
    <property type="molecule type" value="Genomic_DNA"/>
</dbReference>
<protein>
    <submittedName>
        <fullName evidence="1">Uncharacterized protein</fullName>
    </submittedName>
</protein>
<sequence>MRTDGLSTILRFSQKKSKWLQTKGRNKDSRNIDGPGIALQRNHVISSDLSTPEALSLADINKNNAICGRMHRREHLDHTFPELSRVLETAKQFSNCNRSLMSLLYDSERTANLSPAKDWQIPRSDCAGTVWKWVMVPLANTCTPQQV</sequence>